<gene>
    <name evidence="1" type="ORF">BIU88_04685</name>
</gene>
<keyword evidence="2" id="KW-1185">Reference proteome</keyword>
<dbReference type="Proteomes" id="UP000095185">
    <property type="component" value="Chromosome"/>
</dbReference>
<sequence length="69" mass="7480">MIFVSNTIPLIVLFFVQKNKKKIPFRQVAAIQSDKGASQENMKAPLSFVLSGREKGTGLLAADFTPALG</sequence>
<name>A0A1D8D622_CHLLM</name>
<dbReference type="AlphaFoldDB" id="A0A1D8D622"/>
<dbReference type="EMBL" id="CP017305">
    <property type="protein sequence ID" value="AOS83498.1"/>
    <property type="molecule type" value="Genomic_DNA"/>
</dbReference>
<evidence type="ECO:0000313" key="1">
    <source>
        <dbReference type="EMBL" id="AOS83498.1"/>
    </source>
</evidence>
<dbReference type="RefSeq" id="WP_069809215.1">
    <property type="nucleotide sequence ID" value="NZ_CP017305.1"/>
</dbReference>
<evidence type="ECO:0000313" key="2">
    <source>
        <dbReference type="Proteomes" id="UP000095185"/>
    </source>
</evidence>
<protein>
    <submittedName>
        <fullName evidence="1">Uncharacterized protein</fullName>
    </submittedName>
</protein>
<proteinExistence type="predicted"/>
<dbReference type="KEGG" id="clz:BIU88_04685"/>
<organism evidence="1 2">
    <name type="scientific">Chlorobaculum limnaeum</name>
    <dbReference type="NCBI Taxonomy" id="274537"/>
    <lineage>
        <taxon>Bacteria</taxon>
        <taxon>Pseudomonadati</taxon>
        <taxon>Chlorobiota</taxon>
        <taxon>Chlorobiia</taxon>
        <taxon>Chlorobiales</taxon>
        <taxon>Chlorobiaceae</taxon>
        <taxon>Chlorobaculum</taxon>
    </lineage>
</organism>
<reference evidence="1" key="1">
    <citation type="submission" date="2016-09" db="EMBL/GenBank/DDBJ databases">
        <title>Genome sequence of Chlorobaculum limnaeum.</title>
        <authorList>
            <person name="Liu Z."/>
            <person name="Tank M."/>
            <person name="Bryant D.A."/>
        </authorList>
    </citation>
    <scope>NUCLEOTIDE SEQUENCE [LARGE SCALE GENOMIC DNA]</scope>
    <source>
        <strain evidence="1">DSM 1677</strain>
    </source>
</reference>
<accession>A0A1D8D622</accession>